<feature type="transmembrane region" description="Helical" evidence="5">
    <location>
        <begin position="60"/>
        <end position="78"/>
    </location>
</feature>
<keyword evidence="7" id="KW-1185">Reference proteome</keyword>
<dbReference type="AlphaFoldDB" id="A0A3N4PK43"/>
<keyword evidence="3 5" id="KW-1133">Transmembrane helix</keyword>
<organism evidence="6 7">
    <name type="scientific">Chitinophaga lutea</name>
    <dbReference type="NCBI Taxonomy" id="2488634"/>
    <lineage>
        <taxon>Bacteria</taxon>
        <taxon>Pseudomonadati</taxon>
        <taxon>Bacteroidota</taxon>
        <taxon>Chitinophagia</taxon>
        <taxon>Chitinophagales</taxon>
        <taxon>Chitinophagaceae</taxon>
        <taxon>Chitinophaga</taxon>
    </lineage>
</organism>
<evidence type="ECO:0000256" key="4">
    <source>
        <dbReference type="ARBA" id="ARBA00023136"/>
    </source>
</evidence>
<evidence type="ECO:0008006" key="8">
    <source>
        <dbReference type="Google" id="ProtNLM"/>
    </source>
</evidence>
<feature type="transmembrane region" description="Helical" evidence="5">
    <location>
        <begin position="20"/>
        <end position="39"/>
    </location>
</feature>
<dbReference type="InterPro" id="IPR006480">
    <property type="entry name" value="Phage_holin_4_1"/>
</dbReference>
<dbReference type="OrthoDB" id="669459at2"/>
<keyword evidence="2 5" id="KW-0812">Transmembrane</keyword>
<sequence length="140" mass="16135">MKTLFAADWSAFSISFYPSYNLLAWVFIAMVLDLVTGIIKAVIHRNARTSSGYRKTARKLTQYIGSIMVSVILMNTFQQEHPVVQYVNDGLLILLIYIETTSIFGNLYAIDNTSMFARYFIAPVLRLLTLYMRKLHREQP</sequence>
<gene>
    <name evidence="6" type="ORF">EGT74_18720</name>
</gene>
<dbReference type="GO" id="GO:0016020">
    <property type="term" value="C:membrane"/>
    <property type="evidence" value="ECO:0007669"/>
    <property type="project" value="UniProtKB-SubCell"/>
</dbReference>
<comment type="caution">
    <text evidence="6">The sequence shown here is derived from an EMBL/GenBank/DDBJ whole genome shotgun (WGS) entry which is preliminary data.</text>
</comment>
<dbReference type="Proteomes" id="UP000278351">
    <property type="component" value="Unassembled WGS sequence"/>
</dbReference>
<feature type="transmembrane region" description="Helical" evidence="5">
    <location>
        <begin position="90"/>
        <end position="109"/>
    </location>
</feature>
<evidence type="ECO:0000256" key="5">
    <source>
        <dbReference type="SAM" id="Phobius"/>
    </source>
</evidence>
<name>A0A3N4PK43_9BACT</name>
<accession>A0A3N4PK43</accession>
<dbReference type="Pfam" id="PF05105">
    <property type="entry name" value="Phage_holin_4_1"/>
    <property type="match status" value="1"/>
</dbReference>
<protein>
    <recommendedName>
        <fullName evidence="8">Holin</fullName>
    </recommendedName>
</protein>
<evidence type="ECO:0000256" key="3">
    <source>
        <dbReference type="ARBA" id="ARBA00022989"/>
    </source>
</evidence>
<reference evidence="6 7" key="1">
    <citation type="submission" date="2018-11" db="EMBL/GenBank/DDBJ databases">
        <title>Chitinophaga lutea sp.nov., isolate from arsenic contaminated soil.</title>
        <authorList>
            <person name="Zong Y."/>
        </authorList>
    </citation>
    <scope>NUCLEOTIDE SEQUENCE [LARGE SCALE GENOMIC DNA]</scope>
    <source>
        <strain evidence="6 7">ZY74</strain>
    </source>
</reference>
<comment type="subcellular location">
    <subcellularLocation>
        <location evidence="1">Membrane</location>
        <topology evidence="1">Multi-pass membrane protein</topology>
    </subcellularLocation>
</comment>
<evidence type="ECO:0000313" key="7">
    <source>
        <dbReference type="Proteomes" id="UP000278351"/>
    </source>
</evidence>
<evidence type="ECO:0000313" key="6">
    <source>
        <dbReference type="EMBL" id="RPE09042.1"/>
    </source>
</evidence>
<dbReference type="RefSeq" id="WP_123848044.1">
    <property type="nucleotide sequence ID" value="NZ_RPDH01000002.1"/>
</dbReference>
<proteinExistence type="predicted"/>
<keyword evidence="4 5" id="KW-0472">Membrane</keyword>
<evidence type="ECO:0000256" key="2">
    <source>
        <dbReference type="ARBA" id="ARBA00022692"/>
    </source>
</evidence>
<dbReference type="EMBL" id="RPDH01000002">
    <property type="protein sequence ID" value="RPE09042.1"/>
    <property type="molecule type" value="Genomic_DNA"/>
</dbReference>
<evidence type="ECO:0000256" key="1">
    <source>
        <dbReference type="ARBA" id="ARBA00004141"/>
    </source>
</evidence>